<dbReference type="EMBL" id="CDOK01000076">
    <property type="protein sequence ID" value="CEN48272.1"/>
    <property type="molecule type" value="Genomic_DNA"/>
</dbReference>
<gene>
    <name evidence="1" type="ORF">CCAN11_1670002</name>
</gene>
<organism evidence="1 2">
    <name type="scientific">Capnocytophaga canimorsus</name>
    <dbReference type="NCBI Taxonomy" id="28188"/>
    <lineage>
        <taxon>Bacteria</taxon>
        <taxon>Pseudomonadati</taxon>
        <taxon>Bacteroidota</taxon>
        <taxon>Flavobacteriia</taxon>
        <taxon>Flavobacteriales</taxon>
        <taxon>Flavobacteriaceae</taxon>
        <taxon>Capnocytophaga</taxon>
    </lineage>
</organism>
<sequence length="74" mass="9098">MAKEKITRIRTKYNKLSNQTILNFHLRFHVKHFKEDFKIKKILILKQQYKNDFYINRSIICSTWNIKTIKLSLI</sequence>
<dbReference type="AlphaFoldDB" id="A0A0B7IE58"/>
<proteinExistence type="predicted"/>
<protein>
    <submittedName>
        <fullName evidence="1">Uncharacterized protein</fullName>
    </submittedName>
</protein>
<evidence type="ECO:0000313" key="2">
    <source>
        <dbReference type="Proteomes" id="UP000039370"/>
    </source>
</evidence>
<dbReference type="Proteomes" id="UP000039370">
    <property type="component" value="Unassembled WGS sequence"/>
</dbReference>
<reference evidence="2" key="1">
    <citation type="submission" date="2015-01" db="EMBL/GenBank/DDBJ databases">
        <authorList>
            <person name="MANFREDI Pablo"/>
        </authorList>
    </citation>
    <scope>NUCLEOTIDE SEQUENCE [LARGE SCALE GENOMIC DNA]</scope>
    <source>
        <strain evidence="2">Cc11</strain>
    </source>
</reference>
<name>A0A0B7IE58_9FLAO</name>
<evidence type="ECO:0000313" key="1">
    <source>
        <dbReference type="EMBL" id="CEN48272.1"/>
    </source>
</evidence>
<accession>A0A0B7IE58</accession>